<evidence type="ECO:0008006" key="4">
    <source>
        <dbReference type="Google" id="ProtNLM"/>
    </source>
</evidence>
<evidence type="ECO:0000313" key="3">
    <source>
        <dbReference type="Proteomes" id="UP000188533"/>
    </source>
</evidence>
<organism evidence="2 3">
    <name type="scientific">Lentinula edodes</name>
    <name type="common">Shiitake mushroom</name>
    <name type="synonym">Lentinus edodes</name>
    <dbReference type="NCBI Taxonomy" id="5353"/>
    <lineage>
        <taxon>Eukaryota</taxon>
        <taxon>Fungi</taxon>
        <taxon>Dikarya</taxon>
        <taxon>Basidiomycota</taxon>
        <taxon>Agaricomycotina</taxon>
        <taxon>Agaricomycetes</taxon>
        <taxon>Agaricomycetidae</taxon>
        <taxon>Agaricales</taxon>
        <taxon>Marasmiineae</taxon>
        <taxon>Omphalotaceae</taxon>
        <taxon>Lentinula</taxon>
    </lineage>
</organism>
<evidence type="ECO:0000256" key="1">
    <source>
        <dbReference type="SAM" id="SignalP"/>
    </source>
</evidence>
<feature type="chain" id="PRO_5012320643" description="Secreted protein" evidence="1">
    <location>
        <begin position="18"/>
        <end position="66"/>
    </location>
</feature>
<comment type="caution">
    <text evidence="2">The sequence shown here is derived from an EMBL/GenBank/DDBJ whole genome shotgun (WGS) entry which is preliminary data.</text>
</comment>
<sequence length="66" mass="7704">MIFICVLKGLRLLFSSGFEVLRILLCAPDLRIASFKACWTRITKWIFYDKVEMIRLSTTLPHFSPP</sequence>
<protein>
    <recommendedName>
        <fullName evidence="4">Secreted protein</fullName>
    </recommendedName>
</protein>
<name>A0A1Q3EI61_LENED</name>
<proteinExistence type="predicted"/>
<feature type="signal peptide" evidence="1">
    <location>
        <begin position="1"/>
        <end position="17"/>
    </location>
</feature>
<reference evidence="2 3" key="2">
    <citation type="submission" date="2017-02" db="EMBL/GenBank/DDBJ databases">
        <title>A genome survey and senescence transcriptome analysis in Lentinula edodes.</title>
        <authorList>
            <person name="Sakamoto Y."/>
            <person name="Nakade K."/>
            <person name="Sato S."/>
            <person name="Yoshida Y."/>
            <person name="Miyazaki K."/>
            <person name="Natsume S."/>
            <person name="Konno N."/>
        </authorList>
    </citation>
    <scope>NUCLEOTIDE SEQUENCE [LARGE SCALE GENOMIC DNA]</scope>
    <source>
        <strain evidence="2 3">NBRC 111202</strain>
    </source>
</reference>
<gene>
    <name evidence="2" type="ORF">LENED_008837</name>
</gene>
<dbReference type="Proteomes" id="UP000188533">
    <property type="component" value="Unassembled WGS sequence"/>
</dbReference>
<keyword evidence="3" id="KW-1185">Reference proteome</keyword>
<evidence type="ECO:0000313" key="2">
    <source>
        <dbReference type="EMBL" id="GAW06882.1"/>
    </source>
</evidence>
<dbReference type="AlphaFoldDB" id="A0A1Q3EI61"/>
<reference evidence="2 3" key="1">
    <citation type="submission" date="2016-08" db="EMBL/GenBank/DDBJ databases">
        <authorList>
            <consortium name="Lentinula edodes genome sequencing consortium"/>
            <person name="Sakamoto Y."/>
            <person name="Nakade K."/>
            <person name="Sato S."/>
            <person name="Yoshida Y."/>
            <person name="Miyazaki K."/>
            <person name="Natsume S."/>
            <person name="Konno N."/>
        </authorList>
    </citation>
    <scope>NUCLEOTIDE SEQUENCE [LARGE SCALE GENOMIC DNA]</scope>
    <source>
        <strain evidence="2 3">NBRC 111202</strain>
    </source>
</reference>
<dbReference type="EMBL" id="BDGU01000361">
    <property type="protein sequence ID" value="GAW06882.1"/>
    <property type="molecule type" value="Genomic_DNA"/>
</dbReference>
<accession>A0A1Q3EI61</accession>
<keyword evidence="1" id="KW-0732">Signal</keyword>